<keyword evidence="3" id="KW-1185">Reference proteome</keyword>
<dbReference type="OrthoDB" id="3761120at2759"/>
<dbReference type="GeneID" id="63855374"/>
<name>A0A9P4G710_9PLEO</name>
<dbReference type="RefSeq" id="XP_040782742.1">
    <property type="nucleotide sequence ID" value="XM_040938124.1"/>
</dbReference>
<evidence type="ECO:0000313" key="3">
    <source>
        <dbReference type="Proteomes" id="UP000800039"/>
    </source>
</evidence>
<comment type="caution">
    <text evidence="2">The sequence shown here is derived from an EMBL/GenBank/DDBJ whole genome shotgun (WGS) entry which is preliminary data.</text>
</comment>
<dbReference type="AlphaFoldDB" id="A0A9P4G710"/>
<keyword evidence="1" id="KW-1133">Transmembrane helix</keyword>
<feature type="transmembrane region" description="Helical" evidence="1">
    <location>
        <begin position="48"/>
        <end position="70"/>
    </location>
</feature>
<keyword evidence="1" id="KW-0472">Membrane</keyword>
<dbReference type="EMBL" id="ML976620">
    <property type="protein sequence ID" value="KAF1840179.1"/>
    <property type="molecule type" value="Genomic_DNA"/>
</dbReference>
<protein>
    <submittedName>
        <fullName evidence="2">Uncharacterized protein</fullName>
    </submittedName>
</protein>
<organism evidence="2 3">
    <name type="scientific">Cucurbitaria berberidis CBS 394.84</name>
    <dbReference type="NCBI Taxonomy" id="1168544"/>
    <lineage>
        <taxon>Eukaryota</taxon>
        <taxon>Fungi</taxon>
        <taxon>Dikarya</taxon>
        <taxon>Ascomycota</taxon>
        <taxon>Pezizomycotina</taxon>
        <taxon>Dothideomycetes</taxon>
        <taxon>Pleosporomycetidae</taxon>
        <taxon>Pleosporales</taxon>
        <taxon>Pleosporineae</taxon>
        <taxon>Cucurbitariaceae</taxon>
        <taxon>Cucurbitaria</taxon>
    </lineage>
</organism>
<feature type="transmembrane region" description="Helical" evidence="1">
    <location>
        <begin position="20"/>
        <end position="41"/>
    </location>
</feature>
<feature type="transmembrane region" description="Helical" evidence="1">
    <location>
        <begin position="82"/>
        <end position="106"/>
    </location>
</feature>
<evidence type="ECO:0000256" key="1">
    <source>
        <dbReference type="SAM" id="Phobius"/>
    </source>
</evidence>
<keyword evidence="1" id="KW-0812">Transmembrane</keyword>
<gene>
    <name evidence="2" type="ORF">K460DRAFT_421172</name>
</gene>
<feature type="transmembrane region" description="Helical" evidence="1">
    <location>
        <begin position="244"/>
        <end position="264"/>
    </location>
</feature>
<accession>A0A9P4G710</accession>
<proteinExistence type="predicted"/>
<sequence>MAPSHSTPSSEAARIPLRRFATHFLLSTLATAIPQLLQYFADAHIKKVIVSLSWGATHACGFLIYVLLSSFYPNDMAFVPDIIYGIAGSSLISTLHIITILLGRYVEDSDSGFTTRQHIAVHFCLVVYVITELEFYRAYTGFKKFDTYTECLKSLPLANVNHSFLYCRDPFGYMIDMPNSWRRYLNGDNDLRTFWDIAFSKSHNILCASYLLFHVVCGLANYSIKRMVNPDPEYALRSAMVNGLILFGTYPASIWEVLLGLALLRVVRQANYVGFWVVVGLVEWWGRQLCEVLLPFWVDIVCQLQSNSDQQSPSWR</sequence>
<evidence type="ECO:0000313" key="2">
    <source>
        <dbReference type="EMBL" id="KAF1840179.1"/>
    </source>
</evidence>
<dbReference type="Proteomes" id="UP000800039">
    <property type="component" value="Unassembled WGS sequence"/>
</dbReference>
<feature type="transmembrane region" description="Helical" evidence="1">
    <location>
        <begin position="205"/>
        <end position="224"/>
    </location>
</feature>
<reference evidence="2" key="1">
    <citation type="submission" date="2020-01" db="EMBL/GenBank/DDBJ databases">
        <authorList>
            <consortium name="DOE Joint Genome Institute"/>
            <person name="Haridas S."/>
            <person name="Albert R."/>
            <person name="Binder M."/>
            <person name="Bloem J."/>
            <person name="Labutti K."/>
            <person name="Salamov A."/>
            <person name="Andreopoulos B."/>
            <person name="Baker S.E."/>
            <person name="Barry K."/>
            <person name="Bills G."/>
            <person name="Bluhm B.H."/>
            <person name="Cannon C."/>
            <person name="Castanera R."/>
            <person name="Culley D.E."/>
            <person name="Daum C."/>
            <person name="Ezra D."/>
            <person name="Gonzalez J.B."/>
            <person name="Henrissat B."/>
            <person name="Kuo A."/>
            <person name="Liang C."/>
            <person name="Lipzen A."/>
            <person name="Lutzoni F."/>
            <person name="Magnuson J."/>
            <person name="Mondo S."/>
            <person name="Nolan M."/>
            <person name="Ohm R."/>
            <person name="Pangilinan J."/>
            <person name="Park H.-J."/>
            <person name="Ramirez L."/>
            <person name="Alfaro M."/>
            <person name="Sun H."/>
            <person name="Tritt A."/>
            <person name="Yoshinaga Y."/>
            <person name="Zwiers L.-H."/>
            <person name="Turgeon B.G."/>
            <person name="Goodwin S.B."/>
            <person name="Spatafora J.W."/>
            <person name="Crous P.W."/>
            <person name="Grigoriev I.V."/>
        </authorList>
    </citation>
    <scope>NUCLEOTIDE SEQUENCE</scope>
    <source>
        <strain evidence="2">CBS 394.84</strain>
    </source>
</reference>